<keyword evidence="1" id="KW-0472">Membrane</keyword>
<evidence type="ECO:0000313" key="3">
    <source>
        <dbReference type="Proteomes" id="UP000282926"/>
    </source>
</evidence>
<name>A0ABY0CWE1_9DELT</name>
<organism evidence="2 3">
    <name type="scientific">Lujinxingia sediminis</name>
    <dbReference type="NCBI Taxonomy" id="2480984"/>
    <lineage>
        <taxon>Bacteria</taxon>
        <taxon>Deltaproteobacteria</taxon>
        <taxon>Bradymonadales</taxon>
        <taxon>Lujinxingiaceae</taxon>
        <taxon>Lujinxingia</taxon>
    </lineage>
</organism>
<keyword evidence="1" id="KW-0812">Transmembrane</keyword>
<proteinExistence type="predicted"/>
<reference evidence="2 3" key="1">
    <citation type="submission" date="2019-01" db="EMBL/GenBank/DDBJ databases">
        <title>Lujinxingia litoralis gen. nov., sp. nov. and Lujinxingia sediminis gen. nov., sp. nov., new members in the order Bradymonadales, isolated from coastal sediment.</title>
        <authorList>
            <person name="Li C.-M."/>
        </authorList>
    </citation>
    <scope>NUCLEOTIDE SEQUENCE [LARGE SCALE GENOMIC DNA]</scope>
    <source>
        <strain evidence="2 3">SEH01</strain>
    </source>
</reference>
<protein>
    <submittedName>
        <fullName evidence="2">Uncharacterized protein</fullName>
    </submittedName>
</protein>
<comment type="caution">
    <text evidence="2">The sequence shown here is derived from an EMBL/GenBank/DDBJ whole genome shotgun (WGS) entry which is preliminary data.</text>
</comment>
<accession>A0ABY0CWE1</accession>
<keyword evidence="3" id="KW-1185">Reference proteome</keyword>
<gene>
    <name evidence="2" type="ORF">EA187_01835</name>
</gene>
<dbReference type="EMBL" id="SADD01000001">
    <property type="protein sequence ID" value="RVU48203.1"/>
    <property type="molecule type" value="Genomic_DNA"/>
</dbReference>
<evidence type="ECO:0000256" key="1">
    <source>
        <dbReference type="SAM" id="Phobius"/>
    </source>
</evidence>
<feature type="transmembrane region" description="Helical" evidence="1">
    <location>
        <begin position="20"/>
        <end position="41"/>
    </location>
</feature>
<sequence length="223" mass="23945">MNVTSHPPNTPSTPTLPGVPALFVALAAFATVLVPISAHALSCEPQPEYLELDAQIDEVWKNEAFGCLVVEPEIRTEMYRGSVEMVVDLANACGEDVWVLAGDDYAPGERVADGALVTLSVEVAWLYGESEGEGELQLSVLFGEGQIVEEVWADAYEALALVQYSYSGVPNDHDGSCGGATPFYGCAAYGGEGEGPTPWAWIWVVVGLVWSGRFSCTRARRRV</sequence>
<evidence type="ECO:0000313" key="2">
    <source>
        <dbReference type="EMBL" id="RVU48203.1"/>
    </source>
</evidence>
<dbReference type="RefSeq" id="WP_127778985.1">
    <property type="nucleotide sequence ID" value="NZ_SADD01000001.1"/>
</dbReference>
<dbReference type="Proteomes" id="UP000282926">
    <property type="component" value="Unassembled WGS sequence"/>
</dbReference>
<keyword evidence="1" id="KW-1133">Transmembrane helix</keyword>